<accession>A0A2P8D2Y4</accession>
<evidence type="ECO:0000256" key="1">
    <source>
        <dbReference type="SAM" id="Phobius"/>
    </source>
</evidence>
<keyword evidence="1" id="KW-0812">Transmembrane</keyword>
<dbReference type="EMBL" id="PYGD01000005">
    <property type="protein sequence ID" value="PSK91581.1"/>
    <property type="molecule type" value="Genomic_DNA"/>
</dbReference>
<keyword evidence="3" id="KW-1185">Reference proteome</keyword>
<evidence type="ECO:0000313" key="2">
    <source>
        <dbReference type="EMBL" id="PSK91581.1"/>
    </source>
</evidence>
<protein>
    <submittedName>
        <fullName evidence="2">Uncharacterized protein</fullName>
    </submittedName>
</protein>
<dbReference type="RefSeq" id="WP_106523479.1">
    <property type="nucleotide sequence ID" value="NZ_PYGD01000005.1"/>
</dbReference>
<keyword evidence="1" id="KW-0472">Membrane</keyword>
<comment type="caution">
    <text evidence="2">The sequence shown here is derived from an EMBL/GenBank/DDBJ whole genome shotgun (WGS) entry which is preliminary data.</text>
</comment>
<keyword evidence="1" id="KW-1133">Transmembrane helix</keyword>
<dbReference type="AlphaFoldDB" id="A0A2P8D2Y4"/>
<name>A0A2P8D2Y4_9BACT</name>
<dbReference type="Proteomes" id="UP000240572">
    <property type="component" value="Unassembled WGS sequence"/>
</dbReference>
<gene>
    <name evidence="2" type="ORF">B0I18_105166</name>
</gene>
<feature type="transmembrane region" description="Helical" evidence="1">
    <location>
        <begin position="47"/>
        <end position="68"/>
    </location>
</feature>
<sequence>MKSYQSLRIVAKFLLFLAYASLIIGITVALYGIVINLQNPYLETCKTIGIGLIVILGSVVSFVILMAVSELIKLFIISADNLQRIADNSKEMVKGDDKTGDPALWQWLKANPTMGINDYYASR</sequence>
<reference evidence="2 3" key="1">
    <citation type="submission" date="2018-03" db="EMBL/GenBank/DDBJ databases">
        <title>Genomic Encyclopedia of Type Strains, Phase III (KMG-III): the genomes of soil and plant-associated and newly described type strains.</title>
        <authorList>
            <person name="Whitman W."/>
        </authorList>
    </citation>
    <scope>NUCLEOTIDE SEQUENCE [LARGE SCALE GENOMIC DNA]</scope>
    <source>
        <strain evidence="2 3">CGMCC 1.12700</strain>
    </source>
</reference>
<proteinExistence type="predicted"/>
<organism evidence="2 3">
    <name type="scientific">Taibaiella chishuiensis</name>
    <dbReference type="NCBI Taxonomy" id="1434707"/>
    <lineage>
        <taxon>Bacteria</taxon>
        <taxon>Pseudomonadati</taxon>
        <taxon>Bacteroidota</taxon>
        <taxon>Chitinophagia</taxon>
        <taxon>Chitinophagales</taxon>
        <taxon>Chitinophagaceae</taxon>
        <taxon>Taibaiella</taxon>
    </lineage>
</organism>
<feature type="transmembrane region" description="Helical" evidence="1">
    <location>
        <begin position="12"/>
        <end position="35"/>
    </location>
</feature>
<evidence type="ECO:0000313" key="3">
    <source>
        <dbReference type="Proteomes" id="UP000240572"/>
    </source>
</evidence>